<dbReference type="PANTHER" id="PTHR28629">
    <property type="entry name" value="TRIOKINASE/FMN CYCLASE"/>
    <property type="match status" value="1"/>
</dbReference>
<dbReference type="Gene3D" id="1.25.40.340">
    <property type="match status" value="1"/>
</dbReference>
<keyword evidence="1" id="KW-0808">Transferase</keyword>
<dbReference type="EMBL" id="LJYG01000112">
    <property type="protein sequence ID" value="KRQ01101.1"/>
    <property type="molecule type" value="Genomic_DNA"/>
</dbReference>
<dbReference type="STRING" id="989370.AOQ71_39680"/>
<dbReference type="GO" id="GO:0005829">
    <property type="term" value="C:cytosol"/>
    <property type="evidence" value="ECO:0007669"/>
    <property type="project" value="TreeGrafter"/>
</dbReference>
<evidence type="ECO:0000313" key="4">
    <source>
        <dbReference type="EMBL" id="KRQ01101.1"/>
    </source>
</evidence>
<dbReference type="OrthoDB" id="9800291at2"/>
<dbReference type="SMART" id="SM01120">
    <property type="entry name" value="Dak2"/>
    <property type="match status" value="1"/>
</dbReference>
<dbReference type="AlphaFoldDB" id="A0A0R3CXT8"/>
<evidence type="ECO:0000259" key="3">
    <source>
        <dbReference type="PROSITE" id="PS51480"/>
    </source>
</evidence>
<dbReference type="GO" id="GO:0004371">
    <property type="term" value="F:glycerone kinase activity"/>
    <property type="evidence" value="ECO:0007669"/>
    <property type="project" value="InterPro"/>
</dbReference>
<dbReference type="SUPFAM" id="SSF101473">
    <property type="entry name" value="DhaL-like"/>
    <property type="match status" value="1"/>
</dbReference>
<gene>
    <name evidence="4" type="ORF">AOQ71_39680</name>
</gene>
<proteinExistence type="predicted"/>
<organism evidence="4 5">
    <name type="scientific">Bradyrhizobium manausense</name>
    <dbReference type="NCBI Taxonomy" id="989370"/>
    <lineage>
        <taxon>Bacteria</taxon>
        <taxon>Pseudomonadati</taxon>
        <taxon>Pseudomonadota</taxon>
        <taxon>Alphaproteobacteria</taxon>
        <taxon>Hyphomicrobiales</taxon>
        <taxon>Nitrobacteraceae</taxon>
        <taxon>Bradyrhizobium</taxon>
    </lineage>
</organism>
<dbReference type="PROSITE" id="PS51480">
    <property type="entry name" value="DHAL"/>
    <property type="match status" value="1"/>
</dbReference>
<dbReference type="InterPro" id="IPR050861">
    <property type="entry name" value="Dihydroxyacetone_Kinase"/>
</dbReference>
<accession>A0A0R3CXT8</accession>
<dbReference type="Pfam" id="PF02734">
    <property type="entry name" value="Dak2"/>
    <property type="match status" value="1"/>
</dbReference>
<dbReference type="InterPro" id="IPR004007">
    <property type="entry name" value="DhaL_dom"/>
</dbReference>
<sequence>MSLDRVARERLVRALAGSVIEHADELTSLDQAIGDGDHGLNMKRGFEAVLAALPGLADKSLPEMLKAIGMTLVMKVGGASGPLVGTFFMELGKALPEQPSRSDLVAATEKAIEAVKARGRSEAGQKTLLDVLVPVHAVLAGGGDAKAIAAEAAQAADRTTPMQAIRGRASFLGERSIGHMDPGSRSASLLIGAAVETLEFEVNP</sequence>
<dbReference type="InterPro" id="IPR012737">
    <property type="entry name" value="DhaK_L_YcgS"/>
</dbReference>
<dbReference type="RefSeq" id="WP_057758810.1">
    <property type="nucleotide sequence ID" value="NZ_LJYG01000112.1"/>
</dbReference>
<keyword evidence="2 4" id="KW-0418">Kinase</keyword>
<feature type="domain" description="DhaL" evidence="3">
    <location>
        <begin position="6"/>
        <end position="196"/>
    </location>
</feature>
<evidence type="ECO:0000256" key="2">
    <source>
        <dbReference type="ARBA" id="ARBA00022777"/>
    </source>
</evidence>
<dbReference type="NCBIfam" id="TIGR02365">
    <property type="entry name" value="dha_L_ycgS"/>
    <property type="match status" value="1"/>
</dbReference>
<evidence type="ECO:0000313" key="5">
    <source>
        <dbReference type="Proteomes" id="UP000051936"/>
    </source>
</evidence>
<keyword evidence="5" id="KW-1185">Reference proteome</keyword>
<comment type="caution">
    <text evidence="4">The sequence shown here is derived from an EMBL/GenBank/DDBJ whole genome shotgun (WGS) entry which is preliminary data.</text>
</comment>
<dbReference type="InterPro" id="IPR036117">
    <property type="entry name" value="DhaL_dom_sf"/>
</dbReference>
<reference evidence="4 5" key="1">
    <citation type="submission" date="2015-09" db="EMBL/GenBank/DDBJ databases">
        <title>Draft Genome Sequence of Bradyrhizobium manausense Strain BR 3351T, a Novel Symbiotic Nitrogen-Fixing Alphaproteobacterium Isolated from Brazilian Amazon Rain Forest.</title>
        <authorList>
            <person name="De Araujo J.L."/>
            <person name="Zilli J.E."/>
        </authorList>
    </citation>
    <scope>NUCLEOTIDE SEQUENCE [LARGE SCALE GENOMIC DNA]</scope>
    <source>
        <strain evidence="4 5">BR3351</strain>
    </source>
</reference>
<dbReference type="GO" id="GO:0019563">
    <property type="term" value="P:glycerol catabolic process"/>
    <property type="evidence" value="ECO:0007669"/>
    <property type="project" value="TreeGrafter"/>
</dbReference>
<dbReference type="PANTHER" id="PTHR28629:SF4">
    <property type="entry name" value="TRIOKINASE_FMN CYCLASE"/>
    <property type="match status" value="1"/>
</dbReference>
<protein>
    <submittedName>
        <fullName evidence="4">Dihydroxyacetone kinase</fullName>
    </submittedName>
</protein>
<name>A0A0R3CXT8_9BRAD</name>
<dbReference type="Proteomes" id="UP000051936">
    <property type="component" value="Unassembled WGS sequence"/>
</dbReference>
<evidence type="ECO:0000256" key="1">
    <source>
        <dbReference type="ARBA" id="ARBA00022679"/>
    </source>
</evidence>
<dbReference type="FunFam" id="1.25.40.340:FF:000002">
    <property type="entry name" value="Dihydroxyacetone kinase, L subunit"/>
    <property type="match status" value="1"/>
</dbReference>